<dbReference type="InterPro" id="IPR010438">
    <property type="entry name" value="Lambda_Bor"/>
</dbReference>
<evidence type="ECO:0000313" key="3">
    <source>
        <dbReference type="Proteomes" id="UP000078358"/>
    </source>
</evidence>
<dbReference type="PATRIC" id="fig|1261658.3.peg.1072"/>
<evidence type="ECO:0000256" key="1">
    <source>
        <dbReference type="SAM" id="SignalP"/>
    </source>
</evidence>
<accession>A0A179CWG0</accession>
<protein>
    <recommendedName>
        <fullName evidence="4">Lipoprotein bor</fullName>
    </recommendedName>
</protein>
<reference evidence="2 3" key="1">
    <citation type="submission" date="2014-01" db="EMBL/GenBank/DDBJ databases">
        <authorList>
            <person name="Zuccon D."/>
        </authorList>
    </citation>
    <scope>NUCLEOTIDE SEQUENCE [LARGE SCALE GENOMIC DNA]</scope>
    <source>
        <strain evidence="2 3">Y31</strain>
    </source>
</reference>
<name>A0A179CWG0_BIBTR</name>
<evidence type="ECO:0000313" key="2">
    <source>
        <dbReference type="EMBL" id="OAQ13858.1"/>
    </source>
</evidence>
<dbReference type="Proteomes" id="UP000078358">
    <property type="component" value="Unassembled WGS sequence"/>
</dbReference>
<gene>
    <name evidence="2" type="ORF">F480_05455</name>
</gene>
<dbReference type="AlphaFoldDB" id="A0A179CWG0"/>
<organism evidence="2 3">
    <name type="scientific">Bibersteinia trehalosi Y31</name>
    <dbReference type="NCBI Taxonomy" id="1261658"/>
    <lineage>
        <taxon>Bacteria</taxon>
        <taxon>Pseudomonadati</taxon>
        <taxon>Pseudomonadota</taxon>
        <taxon>Gammaproteobacteria</taxon>
        <taxon>Pasteurellales</taxon>
        <taxon>Pasteurellaceae</taxon>
        <taxon>Bibersteinia</taxon>
    </lineage>
</organism>
<keyword evidence="1" id="KW-0732">Signal</keyword>
<dbReference type="Pfam" id="PF06291">
    <property type="entry name" value="Lambda_Bor"/>
    <property type="match status" value="1"/>
</dbReference>
<dbReference type="PROSITE" id="PS51257">
    <property type="entry name" value="PROKAR_LIPOPROTEIN"/>
    <property type="match status" value="1"/>
</dbReference>
<sequence length="98" mass="10588">MKKMLTTLVVGSALLISACSNQTVYLNDKAPAKLSYEENQSFFISGIGQERTVNAVEICGGEDKISKVESQLTGGNILVGLVTLGIYTPRVSRVYCQQ</sequence>
<feature type="chain" id="PRO_5008100127" description="Lipoprotein bor" evidence="1">
    <location>
        <begin position="23"/>
        <end position="98"/>
    </location>
</feature>
<evidence type="ECO:0008006" key="4">
    <source>
        <dbReference type="Google" id="ProtNLM"/>
    </source>
</evidence>
<dbReference type="EMBL" id="JACI01000002">
    <property type="protein sequence ID" value="OAQ13858.1"/>
    <property type="molecule type" value="Genomic_DNA"/>
</dbReference>
<comment type="caution">
    <text evidence="2">The sequence shown here is derived from an EMBL/GenBank/DDBJ whole genome shotgun (WGS) entry which is preliminary data.</text>
</comment>
<proteinExistence type="predicted"/>
<dbReference type="RefSeq" id="WP_015431610.1">
    <property type="nucleotide sequence ID" value="NZ_JACI01000002.1"/>
</dbReference>
<feature type="signal peptide" evidence="1">
    <location>
        <begin position="1"/>
        <end position="22"/>
    </location>
</feature>